<proteinExistence type="predicted"/>
<evidence type="ECO:0000313" key="3">
    <source>
        <dbReference type="Proteomes" id="UP000309340"/>
    </source>
</evidence>
<feature type="region of interest" description="Disordered" evidence="1">
    <location>
        <begin position="1"/>
        <end position="71"/>
    </location>
</feature>
<organism evidence="2 3">
    <name type="scientific">Friedmanniomyces simplex</name>
    <dbReference type="NCBI Taxonomy" id="329884"/>
    <lineage>
        <taxon>Eukaryota</taxon>
        <taxon>Fungi</taxon>
        <taxon>Dikarya</taxon>
        <taxon>Ascomycota</taxon>
        <taxon>Pezizomycotina</taxon>
        <taxon>Dothideomycetes</taxon>
        <taxon>Dothideomycetidae</taxon>
        <taxon>Mycosphaerellales</taxon>
        <taxon>Teratosphaeriaceae</taxon>
        <taxon>Friedmanniomyces</taxon>
    </lineage>
</organism>
<name>A0A4V5NDV2_9PEZI</name>
<accession>A0A4V5NDV2</accession>
<protein>
    <submittedName>
        <fullName evidence="2">Uncharacterized protein</fullName>
    </submittedName>
</protein>
<sequence>MARLPGSKRKDKQSSPADDRPLAMTGTRLFSRKTTCSKRSRQDEALAHPNINSNDRDQWTDTVSPTTRGSGYSAACVAGTGGMEMLQRKRCGVLTERDRAALLSSLNSSRGLEGCGALEYDPLFFDEMKGHGSAPEGLADSSGLANHLDVHVQHLQPTTIARLPGGGMRIVSPPGYGALACGELWAGGKYRAHAYTTGPDRRADGGGEEHAGWCPCHLRKVWECLVEQRWRRVGVGMSGGRWVVVLCEDRATGIVGTGEVEGRGPLLERSGSVLRRDRFERKPLPSPPDGAEVDGEGEEALGTPAVPSRVTSVTGTKRSSWETVGSTGTVQGEV</sequence>
<feature type="compositionally biased region" description="Polar residues" evidence="1">
    <location>
        <begin position="60"/>
        <end position="70"/>
    </location>
</feature>
<comment type="caution">
    <text evidence="2">The sequence shown here is derived from an EMBL/GenBank/DDBJ whole genome shotgun (WGS) entry which is preliminary data.</text>
</comment>
<dbReference type="Proteomes" id="UP000309340">
    <property type="component" value="Unassembled WGS sequence"/>
</dbReference>
<feature type="compositionally biased region" description="Polar residues" evidence="1">
    <location>
        <begin position="309"/>
        <end position="334"/>
    </location>
</feature>
<reference evidence="2 3" key="1">
    <citation type="submission" date="2017-03" db="EMBL/GenBank/DDBJ databases">
        <title>Genomes of endolithic fungi from Antarctica.</title>
        <authorList>
            <person name="Coleine C."/>
            <person name="Masonjones S."/>
            <person name="Stajich J.E."/>
        </authorList>
    </citation>
    <scope>NUCLEOTIDE SEQUENCE [LARGE SCALE GENOMIC DNA]</scope>
    <source>
        <strain evidence="2 3">CCFEE 5184</strain>
    </source>
</reference>
<evidence type="ECO:0000256" key="1">
    <source>
        <dbReference type="SAM" id="MobiDB-lite"/>
    </source>
</evidence>
<keyword evidence="3" id="KW-1185">Reference proteome</keyword>
<gene>
    <name evidence="2" type="ORF">B0A55_12424</name>
</gene>
<dbReference type="EMBL" id="NAJQ01001355">
    <property type="protein sequence ID" value="TKA60219.1"/>
    <property type="molecule type" value="Genomic_DNA"/>
</dbReference>
<dbReference type="OrthoDB" id="3825639at2759"/>
<dbReference type="AlphaFoldDB" id="A0A4V5NDV2"/>
<feature type="region of interest" description="Disordered" evidence="1">
    <location>
        <begin position="279"/>
        <end position="334"/>
    </location>
</feature>
<feature type="compositionally biased region" description="Basic residues" evidence="1">
    <location>
        <begin position="1"/>
        <end position="11"/>
    </location>
</feature>
<evidence type="ECO:0000313" key="2">
    <source>
        <dbReference type="EMBL" id="TKA60219.1"/>
    </source>
</evidence>